<comment type="caution">
    <text evidence="1">The sequence shown here is derived from an EMBL/GenBank/DDBJ whole genome shotgun (WGS) entry which is preliminary data.</text>
</comment>
<gene>
    <name evidence="1" type="primary">PLESTB000149</name>
    <name evidence="1" type="ORF">PLESTB_000077900</name>
</gene>
<name>A0A9W6B9Z3_9CHLO</name>
<evidence type="ECO:0000313" key="1">
    <source>
        <dbReference type="EMBL" id="GLC48272.1"/>
    </source>
</evidence>
<evidence type="ECO:0000313" key="2">
    <source>
        <dbReference type="Proteomes" id="UP001165080"/>
    </source>
</evidence>
<protein>
    <submittedName>
        <fullName evidence="1">Uncharacterized protein</fullName>
    </submittedName>
</protein>
<reference evidence="1 2" key="1">
    <citation type="journal article" date="2023" name="Commun. Biol.">
        <title>Reorganization of the ancestral sex-determining regions during the evolution of trioecy in Pleodorina starrii.</title>
        <authorList>
            <person name="Takahashi K."/>
            <person name="Suzuki S."/>
            <person name="Kawai-Toyooka H."/>
            <person name="Yamamoto K."/>
            <person name="Hamaji T."/>
            <person name="Ootsuki R."/>
            <person name="Yamaguchi H."/>
            <person name="Kawachi M."/>
            <person name="Higashiyama T."/>
            <person name="Nozaki H."/>
        </authorList>
    </citation>
    <scope>NUCLEOTIDE SEQUENCE [LARGE SCALE GENOMIC DNA]</scope>
    <source>
        <strain evidence="1 2">NIES-4479</strain>
    </source>
</reference>
<dbReference type="AlphaFoldDB" id="A0A9W6B9Z3"/>
<dbReference type="EMBL" id="BRXU01000001">
    <property type="protein sequence ID" value="GLC48272.1"/>
    <property type="molecule type" value="Genomic_DNA"/>
</dbReference>
<organism evidence="1 2">
    <name type="scientific">Pleodorina starrii</name>
    <dbReference type="NCBI Taxonomy" id="330485"/>
    <lineage>
        <taxon>Eukaryota</taxon>
        <taxon>Viridiplantae</taxon>
        <taxon>Chlorophyta</taxon>
        <taxon>core chlorophytes</taxon>
        <taxon>Chlorophyceae</taxon>
        <taxon>CS clade</taxon>
        <taxon>Chlamydomonadales</taxon>
        <taxon>Volvocaceae</taxon>
        <taxon>Pleodorina</taxon>
    </lineage>
</organism>
<sequence length="518" mass="53967">MVLKEAVEAAVGVVGVTHQQAQVVGVHPVVVAGVVEAVEETQMLEIEEAVWLGEAQVEQSFHLEEVMGLLAAAVVAGEAAVEMWQTQTAAVEPAAVVAVVAVAAGVNPHLAYPEEVHSGEAQGGQSFHLEENLEWQVEVVVVEGAGLAWLVLPVAEEVVEVAEVGMHQTKMVVVVHAVVVVVEEAVVVGTRSQEYQVAVQRVGEAAWEPKLLLKASMVLKAAVEAAVVVVGVTHQQARVVGVHPVVVAGVVEAVEETQMLAIEEAVWLGEAQVEQSFHLEKVMGLLAAAAVAGEAAVEMWPTQTAAVEPAAVVAVVAVAAGVNPHLAYPEELAWLVLPVAEEVVEVAGVKMHQTKMVVVVHAVGVVEEEAVVVGTRSQEYQVAVQWVGEAAWEPKLLLKASMVLKAAVEAAVGVVAVIHQQAQVVGVHRVVVAVVVAAVEETQMLAIEEAVWLGEAQVEQSFHLEEVMGLLAAAAVAGEAAVEMWQTQTAAVEPAAVVVAAAVAAVATQHQASQAAAP</sequence>
<accession>A0A9W6B9Z3</accession>
<keyword evidence="2" id="KW-1185">Reference proteome</keyword>
<proteinExistence type="predicted"/>
<dbReference type="Proteomes" id="UP001165080">
    <property type="component" value="Unassembled WGS sequence"/>
</dbReference>